<sequence length="306" mass="36737">MSITLTMNLNINTNENNHNIYKNTNEFEYNIIKYLQQNPFVRKRELVEYLRTEYNKKRGYSVENINRKLADMEKKGIIIILRYNELERFGIKEDDKRSRYVTLKRTEKIAEHLDSVINKVTSANPIQQKMALKEIEKYRQRYVLTPKQLDILVSQLNTEDIPLVEHILRIVYTYVDKKGIEPFNESEIIQMLRRLLSKYPEPLTKYKNLRTHIIYLLGHYNDISVIERLKRDAETLDNLHNIIGDYESDYTANIIEENREDLYNFEEKLRLEERGEPAQFIAEIRVRALIHLGLHDDRFKSNVRDW</sequence>
<organism evidence="1 2">
    <name type="scientific">Methanococcoides seepicolus</name>
    <dbReference type="NCBI Taxonomy" id="2828780"/>
    <lineage>
        <taxon>Archaea</taxon>
        <taxon>Methanobacteriati</taxon>
        <taxon>Methanobacteriota</taxon>
        <taxon>Stenosarchaea group</taxon>
        <taxon>Methanomicrobia</taxon>
        <taxon>Methanosarcinales</taxon>
        <taxon>Methanosarcinaceae</taxon>
        <taxon>Methanococcoides</taxon>
    </lineage>
</organism>
<evidence type="ECO:0000313" key="2">
    <source>
        <dbReference type="Proteomes" id="UP001056766"/>
    </source>
</evidence>
<keyword evidence="2" id="KW-1185">Reference proteome</keyword>
<protein>
    <submittedName>
        <fullName evidence="1">Uncharacterized protein</fullName>
    </submittedName>
</protein>
<proteinExistence type="predicted"/>
<dbReference type="SUPFAM" id="SSF48371">
    <property type="entry name" value="ARM repeat"/>
    <property type="match status" value="1"/>
</dbReference>
<name>A0A9E5DD76_9EURY</name>
<dbReference type="InterPro" id="IPR016024">
    <property type="entry name" value="ARM-type_fold"/>
</dbReference>
<reference evidence="1" key="2">
    <citation type="submission" date="2021-04" db="EMBL/GenBank/DDBJ databases">
        <authorList>
            <person name="Dong X."/>
        </authorList>
    </citation>
    <scope>NUCLEOTIDE SEQUENCE</scope>
    <source>
        <strain evidence="1">LLY</strain>
    </source>
</reference>
<dbReference type="RefSeq" id="WP_250868845.1">
    <property type="nucleotide sequence ID" value="NZ_JAGSOI010000052.1"/>
</dbReference>
<evidence type="ECO:0000313" key="1">
    <source>
        <dbReference type="EMBL" id="MCM1987489.1"/>
    </source>
</evidence>
<dbReference type="Proteomes" id="UP001056766">
    <property type="component" value="Unassembled WGS sequence"/>
</dbReference>
<reference evidence="1" key="1">
    <citation type="journal article" date="2021" name="mSystems">
        <title>Bacteria and Archaea Synergistically Convert Glycine Betaine to Biogenic Methane in the Formosa Cold Seep of the South China Sea.</title>
        <authorList>
            <person name="Li L."/>
            <person name="Zhang W."/>
            <person name="Zhang S."/>
            <person name="Song L."/>
            <person name="Sun Q."/>
            <person name="Zhang H."/>
            <person name="Xiang H."/>
            <person name="Dong X."/>
        </authorList>
    </citation>
    <scope>NUCLEOTIDE SEQUENCE</scope>
    <source>
        <strain evidence="1">LLY</strain>
    </source>
</reference>
<accession>A0A9E5DD76</accession>
<dbReference type="EMBL" id="JAGSOI010000052">
    <property type="protein sequence ID" value="MCM1987489.1"/>
    <property type="molecule type" value="Genomic_DNA"/>
</dbReference>
<gene>
    <name evidence="1" type="ORF">KDK67_10935</name>
</gene>
<dbReference type="AlphaFoldDB" id="A0A9E5DD76"/>
<comment type="caution">
    <text evidence="1">The sequence shown here is derived from an EMBL/GenBank/DDBJ whole genome shotgun (WGS) entry which is preliminary data.</text>
</comment>